<reference evidence="13 14" key="1">
    <citation type="submission" date="2024-11" db="EMBL/GenBank/DDBJ databases">
        <authorList>
            <person name="Heng Y.C."/>
            <person name="Lim A.C.H."/>
            <person name="Lee J.K.Y."/>
            <person name="Kittelmann S."/>
        </authorList>
    </citation>
    <scope>NUCLEOTIDE SEQUENCE [LARGE SCALE GENOMIC DNA]</scope>
    <source>
        <strain evidence="13 14">WILCCON 0114</strain>
    </source>
</reference>
<dbReference type="GO" id="GO:0004177">
    <property type="term" value="F:aminopeptidase activity"/>
    <property type="evidence" value="ECO:0007669"/>
    <property type="project" value="UniProtKB-KW"/>
</dbReference>
<dbReference type="PANTHER" id="PTHR28570:SF3">
    <property type="entry name" value="ASPARTYL AMINOPEPTIDASE"/>
    <property type="match status" value="1"/>
</dbReference>
<evidence type="ECO:0000256" key="6">
    <source>
        <dbReference type="ARBA" id="ARBA00022723"/>
    </source>
</evidence>
<comment type="cofactor">
    <cofactor evidence="1 10 12">
        <name>Zn(2+)</name>
        <dbReference type="ChEBI" id="CHEBI:29105"/>
    </cofactor>
</comment>
<dbReference type="NCBIfam" id="NF002759">
    <property type="entry name" value="PRK02813.1"/>
    <property type="match status" value="1"/>
</dbReference>
<evidence type="ECO:0000256" key="10">
    <source>
        <dbReference type="HAMAP-Rule" id="MF_00467"/>
    </source>
</evidence>
<evidence type="ECO:0000256" key="5">
    <source>
        <dbReference type="ARBA" id="ARBA00022670"/>
    </source>
</evidence>
<protein>
    <recommendedName>
        <fullName evidence="3 10">Probable M18 family aminopeptidase 2</fullName>
        <ecNumber evidence="10">3.4.11.-</ecNumber>
    </recommendedName>
</protein>
<keyword evidence="9 10" id="KW-0482">Metalloprotease</keyword>
<evidence type="ECO:0000256" key="1">
    <source>
        <dbReference type="ARBA" id="ARBA00001947"/>
    </source>
</evidence>
<sequence>MERELEYAEELIDFIYKSPTPFHAVDTISDMLRDNGFMELNEEDRWEVQKNGKYFITRNNSALVAFVVGSGVIAKNGFKIIGAHTDSPTFRIKPNPEIVSEGAYLKLNTEVYGGPILNTWLDRPLALAGRVALKGKTALCPKIKLININRPILIIPNLAIHMNRNINKGIELNKQVDMLPVLGLINDNFEKDNYLVKLLASELNVDQEEIIDFDLVLYEYGKGCIMGANNEFVSSSRLDDLEMVHAGVSALVKSNVSEMTNVLVCFDNEEVGSSTKQGADSQFLSDILERIVISFGGDREDFFRALSRSFIISSDAAHAVHPNKGEKADPTNRPHINEGPVIKINANQKYTSESNSIAVYTQICKSAGIPFQKFVNRSDETGGSTIGPISSTHLALRSVDIGTPLLAMHSVRELCGVKDHLYVEKSFEEFYNI</sequence>
<feature type="binding site" evidence="10">
    <location>
        <position position="409"/>
    </location>
    <ligand>
        <name>Zn(2+)</name>
        <dbReference type="ChEBI" id="CHEBI:29105"/>
    </ligand>
</feature>
<evidence type="ECO:0000256" key="11">
    <source>
        <dbReference type="RuleBase" id="RU004386"/>
    </source>
</evidence>
<keyword evidence="7 10" id="KW-0378">Hydrolase</keyword>
<keyword evidence="14" id="KW-1185">Reference proteome</keyword>
<dbReference type="Proteomes" id="UP001623592">
    <property type="component" value="Unassembled WGS sequence"/>
</dbReference>
<accession>A0ABW8T8U8</accession>
<evidence type="ECO:0000256" key="12">
    <source>
        <dbReference type="RuleBase" id="RU004387"/>
    </source>
</evidence>
<dbReference type="HAMAP" id="MF_00467">
    <property type="entry name" value="Aminopeptidase_M18_2"/>
    <property type="match status" value="1"/>
</dbReference>
<evidence type="ECO:0000256" key="3">
    <source>
        <dbReference type="ARBA" id="ARBA00014897"/>
    </source>
</evidence>
<keyword evidence="6 10" id="KW-0479">Metal-binding</keyword>
<evidence type="ECO:0000256" key="7">
    <source>
        <dbReference type="ARBA" id="ARBA00022801"/>
    </source>
</evidence>
<dbReference type="CDD" id="cd05658">
    <property type="entry name" value="M18_DAP"/>
    <property type="match status" value="1"/>
</dbReference>
<dbReference type="InterPro" id="IPR001948">
    <property type="entry name" value="Peptidase_M18"/>
</dbReference>
<evidence type="ECO:0000256" key="4">
    <source>
        <dbReference type="ARBA" id="ARBA00022438"/>
    </source>
</evidence>
<evidence type="ECO:0000256" key="9">
    <source>
        <dbReference type="ARBA" id="ARBA00023049"/>
    </source>
</evidence>
<name>A0ABW8T8U8_9CLOT</name>
<proteinExistence type="inferred from homology"/>
<dbReference type="EC" id="3.4.11.-" evidence="10"/>
<dbReference type="InterPro" id="IPR022984">
    <property type="entry name" value="M18_aminopeptidase_2"/>
</dbReference>
<organism evidence="13 14">
    <name type="scientific">Clostridium neuense</name>
    <dbReference type="NCBI Taxonomy" id="1728934"/>
    <lineage>
        <taxon>Bacteria</taxon>
        <taxon>Bacillati</taxon>
        <taxon>Bacillota</taxon>
        <taxon>Clostridia</taxon>
        <taxon>Eubacteriales</taxon>
        <taxon>Clostridiaceae</taxon>
        <taxon>Clostridium</taxon>
    </lineage>
</organism>
<keyword evidence="4 10" id="KW-0031">Aminopeptidase</keyword>
<evidence type="ECO:0000256" key="2">
    <source>
        <dbReference type="ARBA" id="ARBA00008290"/>
    </source>
</evidence>
<dbReference type="RefSeq" id="WP_406785601.1">
    <property type="nucleotide sequence ID" value="NZ_JBJIAA010000001.1"/>
</dbReference>
<dbReference type="Pfam" id="PF02127">
    <property type="entry name" value="Peptidase_M18"/>
    <property type="match status" value="1"/>
</dbReference>
<evidence type="ECO:0000313" key="14">
    <source>
        <dbReference type="Proteomes" id="UP001623592"/>
    </source>
</evidence>
<dbReference type="PANTHER" id="PTHR28570">
    <property type="entry name" value="ASPARTYL AMINOPEPTIDASE"/>
    <property type="match status" value="1"/>
</dbReference>
<evidence type="ECO:0000256" key="8">
    <source>
        <dbReference type="ARBA" id="ARBA00022833"/>
    </source>
</evidence>
<comment type="similarity">
    <text evidence="2 10 11">Belongs to the peptidase M18 family.</text>
</comment>
<dbReference type="EMBL" id="JBJIAA010000001">
    <property type="protein sequence ID" value="MFL0248923.1"/>
    <property type="molecule type" value="Genomic_DNA"/>
</dbReference>
<dbReference type="PRINTS" id="PR00932">
    <property type="entry name" value="AMINO1PTASE"/>
</dbReference>
<dbReference type="Gene3D" id="2.30.250.10">
    <property type="entry name" value="Aminopeptidase i, Domain 2"/>
    <property type="match status" value="1"/>
</dbReference>
<feature type="binding site" evidence="10">
    <location>
        <position position="161"/>
    </location>
    <ligand>
        <name>Zn(2+)</name>
        <dbReference type="ChEBI" id="CHEBI:29105"/>
    </ligand>
</feature>
<keyword evidence="8 10" id="KW-0862">Zinc</keyword>
<gene>
    <name evidence="10" type="primary">apeB</name>
    <name evidence="13" type="ORF">ACJDT4_00690</name>
</gene>
<evidence type="ECO:0000313" key="13">
    <source>
        <dbReference type="EMBL" id="MFL0248923.1"/>
    </source>
</evidence>
<dbReference type="SUPFAM" id="SSF101821">
    <property type="entry name" value="Aminopeptidase/glucanase lid domain"/>
    <property type="match status" value="1"/>
</dbReference>
<dbReference type="SUPFAM" id="SSF53187">
    <property type="entry name" value="Zn-dependent exopeptidases"/>
    <property type="match status" value="1"/>
</dbReference>
<feature type="binding site" evidence="10">
    <location>
        <position position="84"/>
    </location>
    <ligand>
        <name>Zn(2+)</name>
        <dbReference type="ChEBI" id="CHEBI:29105"/>
    </ligand>
</feature>
<comment type="caution">
    <text evidence="13">The sequence shown here is derived from an EMBL/GenBank/DDBJ whole genome shotgun (WGS) entry which is preliminary data.</text>
</comment>
<dbReference type="InterPro" id="IPR023358">
    <property type="entry name" value="Peptidase_M18_dom2"/>
</dbReference>
<dbReference type="Gene3D" id="3.40.630.10">
    <property type="entry name" value="Zn peptidases"/>
    <property type="match status" value="1"/>
</dbReference>
<keyword evidence="5 10" id="KW-0645">Protease</keyword>